<dbReference type="InterPro" id="IPR045628">
    <property type="entry name" value="Lhr_WH_dom"/>
</dbReference>
<dbReference type="Pfam" id="PF19306">
    <property type="entry name" value="WHD_Lhr"/>
    <property type="match status" value="1"/>
</dbReference>
<sequence>MGDVLDRFGAATRDWFRGAFAAPTDAQRGAWEAISSGKHALVVAPTGSGKTLSAFLWAIDRVFHERSESSGEEKVDESRRTRILYISPLKALGVDVERNLRSPLVGIGQAATRLGMPFPDVRVGVRSGDTTSADRRKLLSAPPDILITTPESLYLMLTSQAAETLRGVDTVIVDEVHAVAATKRGAHLAVSLERLDALRRAQGPEYRPAQRIGLSATVRPIDEVARFLGGAQPVEIVAPKASKTFDLRVVVPVDDMLNPGGSVGRIPASATALDEPAGSTEMTGSLWPHVEEAIVDLILENNSTIVFSNSRRLAERLTGRLNEIYSERLGLELPALRQAQGPGRVPAAIMAQAGATAGADPVLAKAHHGSVSKEQRAEVEEELKSGALRCVVATSSLELGIDMGAVDLVIQVEAPPSAASGLQRVGRAGHQVGEISRAALFPKHRGDVLHTAIVTERMLAGQIEAIAVPQNPLDILAQQTVAAAARGSIEVEDWYETVKRSAPFRTLPRSAFEATLDLLAGRYPSDRFAELRPRVIWDRDRGTLTGRPGAQHIAVTSGGTIPDRGLFGVFVAGESQNARVGELDEEMVYESRVNDVFTLGTTSWRIVEITHDRVNVVPAFGQPGKVPFWHGDGLGRPAELGEALGRFSRELTTGPRQKAEARLADAGLDERAAANLLAYLDEQREATGSLPTDKTLTVERSRDEVGDWRVILHSPYGMPVHAPWALAVNARIRERLGVEGSAVASDDGIIARIPDAESEPPGAELFVFDAEELDRIVIDEVGGSALFASRFRECAARALLMPRRNPGKRSPLWQQRQRSAQLLEVAREHPTFPIILETLREVLQDVYDLPALLRITRAIAERRIRLVETTTNQPSPFARDLLFGYVGAFMYEGDSPLAERRAAALSVDPALLSELLGKVEMRELLDPDVIAQFEREAQRLEPGRRARGREGVADLLRVLGPLDAVEVADRLEPAAVPARVEPVPELVEGSQGLATLSEASGHLEALVTARRAIRVTVGAATRYAAIEDAGRLRDALGTALPVGIPTAFLEPLADPLGDLVARFARTHAPFRADAVAQRFGVGAAIARQTLQRLESQGRVASGYFLPDPSTSSGTGAGAGSGTGAGAGSGTGAGAGSGTGGTAGSGITGGIGVDDLEWCDSEVLRRLRMRSLAAIRGSVEPVPPTAFARFLSAWQHIDRPLEGVDGVLAVIEQLAGVPIPASAWETLILPMRVSDYAPAMLDELTATGEVLWSGHGALPGRDGWVALHATDTAPLTLGREPEEPDLLPQEQRILEVLTSGGAYFANQLEQLVGAPDADAEQSVIEALWALTWAGRITNDTFAPVRAFLGGGSQAHRAKRRAPRARLYRGVELRPTATPAPRAPVLAGRWSALPQPEADPAVRATATASMLLDRYGVVTRGSVQTEGVPGGFAQTYRVLAGFEEAGHCRRGYVIEKLGASQFAASATVDRLREFANLPDPPPLRGLTLAATDPANPYGAALPWPALDGVGHRPGRKAGGLVVMVDGALVLYLERGGKTALAFTDDESLLEASARSLAETARERRLETLTIEQVNGVFVYATEVGRALRAAGFVESPKGLTLRSRSVHA</sequence>
<dbReference type="EC" id="3.6.4.-" evidence="12"/>
<evidence type="ECO:0000256" key="6">
    <source>
        <dbReference type="ARBA" id="ARBA00023125"/>
    </source>
</evidence>
<dbReference type="PANTHER" id="PTHR47962:SF5">
    <property type="entry name" value="ATP-DEPENDENT HELICASE LHR-RELATED"/>
    <property type="match status" value="1"/>
</dbReference>
<keyword evidence="1" id="KW-0547">Nucleotide-binding</keyword>
<proteinExistence type="predicted"/>
<dbReference type="InterPro" id="IPR055367">
    <property type="entry name" value="WH4_Lhr"/>
</dbReference>
<protein>
    <submittedName>
        <fullName evidence="12">ATP-dependent helicase</fullName>
        <ecNumber evidence="12">3.6.4.-</ecNumber>
    </submittedName>
</protein>
<keyword evidence="3 12" id="KW-0378">Hydrolase</keyword>
<keyword evidence="4 12" id="KW-0347">Helicase</keyword>
<evidence type="ECO:0000259" key="10">
    <source>
        <dbReference type="PROSITE" id="PS51192"/>
    </source>
</evidence>
<dbReference type="InterPro" id="IPR011545">
    <property type="entry name" value="DEAD/DEAH_box_helicase_dom"/>
</dbReference>
<reference evidence="12 13" key="1">
    <citation type="submission" date="2023-11" db="EMBL/GenBank/DDBJ databases">
        <title>Genome sequence of Microbacterium rhizosphaerae KACC 19337.</title>
        <authorList>
            <person name="Choi H."/>
            <person name="Kim S."/>
            <person name="Kim Y."/>
            <person name="Kwon S.-W."/>
            <person name="Heo J."/>
        </authorList>
    </citation>
    <scope>NUCLEOTIDE SEQUENCE [LARGE SCALE GENOMIC DNA]</scope>
    <source>
        <strain evidence="12 13">KACC 19337</strain>
    </source>
</reference>
<dbReference type="Pfam" id="PF00271">
    <property type="entry name" value="Helicase_C"/>
    <property type="match status" value="1"/>
</dbReference>
<feature type="domain" description="Helicase C-terminal" evidence="11">
    <location>
        <begin position="289"/>
        <end position="474"/>
    </location>
</feature>
<dbReference type="EMBL" id="CP139368">
    <property type="protein sequence ID" value="WPR89492.1"/>
    <property type="molecule type" value="Genomic_DNA"/>
</dbReference>
<dbReference type="InterPro" id="IPR027417">
    <property type="entry name" value="P-loop_NTPase"/>
</dbReference>
<dbReference type="SUPFAM" id="SSF52540">
    <property type="entry name" value="P-loop containing nucleoside triphosphate hydrolases"/>
    <property type="match status" value="1"/>
</dbReference>
<dbReference type="InterPro" id="IPR055369">
    <property type="entry name" value="WH2_Lhr"/>
</dbReference>
<keyword evidence="6" id="KW-0238">DNA-binding</keyword>
<accession>A0ABZ0SPB8</accession>
<dbReference type="CDD" id="cd18796">
    <property type="entry name" value="SF2_C_LHR"/>
    <property type="match status" value="1"/>
</dbReference>
<gene>
    <name evidence="12" type="ORF">SM116_17310</name>
</gene>
<evidence type="ECO:0000259" key="11">
    <source>
        <dbReference type="PROSITE" id="PS51194"/>
    </source>
</evidence>
<evidence type="ECO:0000256" key="8">
    <source>
        <dbReference type="ARBA" id="ARBA00023235"/>
    </source>
</evidence>
<dbReference type="InterPro" id="IPR014001">
    <property type="entry name" value="Helicase_ATP-bd"/>
</dbReference>
<dbReference type="RefSeq" id="WP_320942206.1">
    <property type="nucleotide sequence ID" value="NZ_BAABEU010000003.1"/>
</dbReference>
<evidence type="ECO:0000256" key="1">
    <source>
        <dbReference type="ARBA" id="ARBA00022741"/>
    </source>
</evidence>
<evidence type="ECO:0000256" key="4">
    <source>
        <dbReference type="ARBA" id="ARBA00022806"/>
    </source>
</evidence>
<evidence type="ECO:0000256" key="3">
    <source>
        <dbReference type="ARBA" id="ARBA00022801"/>
    </source>
</evidence>
<feature type="region of interest" description="Disordered" evidence="9">
    <location>
        <begin position="1104"/>
        <end position="1125"/>
    </location>
</feature>
<dbReference type="PANTHER" id="PTHR47962">
    <property type="entry name" value="ATP-DEPENDENT HELICASE LHR-RELATED-RELATED"/>
    <property type="match status" value="1"/>
</dbReference>
<dbReference type="InterPro" id="IPR052511">
    <property type="entry name" value="ATP-dep_Helicase"/>
</dbReference>
<feature type="compositionally biased region" description="Gly residues" evidence="9">
    <location>
        <begin position="1114"/>
        <end position="1125"/>
    </location>
</feature>
<dbReference type="Gene3D" id="3.40.50.300">
    <property type="entry name" value="P-loop containing nucleotide triphosphate hydrolases"/>
    <property type="match status" value="2"/>
</dbReference>
<dbReference type="NCBIfam" id="NF007284">
    <property type="entry name" value="PRK09751.1"/>
    <property type="match status" value="1"/>
</dbReference>
<dbReference type="Pfam" id="PF00270">
    <property type="entry name" value="DEAD"/>
    <property type="match status" value="1"/>
</dbReference>
<dbReference type="InterPro" id="IPR055368">
    <property type="entry name" value="WH3_Lhr"/>
</dbReference>
<keyword evidence="2" id="KW-0227">DNA damage</keyword>
<dbReference type="Pfam" id="PF23234">
    <property type="entry name" value="WHD_4th_Lhr"/>
    <property type="match status" value="1"/>
</dbReference>
<organism evidence="12 13">
    <name type="scientific">Microbacterium rhizosphaerae</name>
    <dbReference type="NCBI Taxonomy" id="1678237"/>
    <lineage>
        <taxon>Bacteria</taxon>
        <taxon>Bacillati</taxon>
        <taxon>Actinomycetota</taxon>
        <taxon>Actinomycetes</taxon>
        <taxon>Micrococcales</taxon>
        <taxon>Microbacteriaceae</taxon>
        <taxon>Microbacterium</taxon>
    </lineage>
</organism>
<dbReference type="GO" id="GO:0016787">
    <property type="term" value="F:hydrolase activity"/>
    <property type="evidence" value="ECO:0007669"/>
    <property type="project" value="UniProtKB-KW"/>
</dbReference>
<dbReference type="InterPro" id="IPR001650">
    <property type="entry name" value="Helicase_C-like"/>
</dbReference>
<feature type="domain" description="Helicase ATP-binding" evidence="10">
    <location>
        <begin position="31"/>
        <end position="236"/>
    </location>
</feature>
<evidence type="ECO:0000256" key="7">
    <source>
        <dbReference type="ARBA" id="ARBA00023204"/>
    </source>
</evidence>
<dbReference type="PROSITE" id="PS51192">
    <property type="entry name" value="HELICASE_ATP_BIND_1"/>
    <property type="match status" value="1"/>
</dbReference>
<keyword evidence="7" id="KW-0234">DNA repair</keyword>
<keyword evidence="8" id="KW-0413">Isomerase</keyword>
<dbReference type="Pfam" id="PF08494">
    <property type="entry name" value="DEAD_assoc"/>
    <property type="match status" value="1"/>
</dbReference>
<dbReference type="GO" id="GO:0004386">
    <property type="term" value="F:helicase activity"/>
    <property type="evidence" value="ECO:0007669"/>
    <property type="project" value="UniProtKB-KW"/>
</dbReference>
<keyword evidence="13" id="KW-1185">Reference proteome</keyword>
<dbReference type="SMART" id="SM00487">
    <property type="entry name" value="DEXDc"/>
    <property type="match status" value="1"/>
</dbReference>
<evidence type="ECO:0000256" key="9">
    <source>
        <dbReference type="SAM" id="MobiDB-lite"/>
    </source>
</evidence>
<name>A0ABZ0SPB8_9MICO</name>
<dbReference type="PROSITE" id="PS51194">
    <property type="entry name" value="HELICASE_CTER"/>
    <property type="match status" value="1"/>
</dbReference>
<evidence type="ECO:0000313" key="12">
    <source>
        <dbReference type="EMBL" id="WPR89492.1"/>
    </source>
</evidence>
<dbReference type="Proteomes" id="UP001323798">
    <property type="component" value="Chromosome"/>
</dbReference>
<dbReference type="InterPro" id="IPR013701">
    <property type="entry name" value="Lhr-like_DEAD/DEAH_assoc"/>
</dbReference>
<dbReference type="SMART" id="SM00490">
    <property type="entry name" value="HELICc"/>
    <property type="match status" value="1"/>
</dbReference>
<evidence type="ECO:0000256" key="2">
    <source>
        <dbReference type="ARBA" id="ARBA00022763"/>
    </source>
</evidence>
<dbReference type="Pfam" id="PF23236">
    <property type="entry name" value="WHD_2nd_Lhr"/>
    <property type="match status" value="1"/>
</dbReference>
<evidence type="ECO:0000256" key="5">
    <source>
        <dbReference type="ARBA" id="ARBA00022840"/>
    </source>
</evidence>
<dbReference type="Pfam" id="PF23235">
    <property type="entry name" value="WHD_3rd_Lhr"/>
    <property type="match status" value="1"/>
</dbReference>
<evidence type="ECO:0000313" key="13">
    <source>
        <dbReference type="Proteomes" id="UP001323798"/>
    </source>
</evidence>
<keyword evidence="5" id="KW-0067">ATP-binding</keyword>